<gene>
    <name evidence="2" type="ORF">QYM36_005746</name>
</gene>
<dbReference type="PROSITE" id="PS50878">
    <property type="entry name" value="RT_POL"/>
    <property type="match status" value="1"/>
</dbReference>
<reference evidence="2" key="1">
    <citation type="submission" date="2023-07" db="EMBL/GenBank/DDBJ databases">
        <title>Chromosome-level genome assembly of Artemia franciscana.</title>
        <authorList>
            <person name="Jo E."/>
        </authorList>
    </citation>
    <scope>NUCLEOTIDE SEQUENCE</scope>
    <source>
        <tissue evidence="2">Whole body</tissue>
    </source>
</reference>
<evidence type="ECO:0000313" key="2">
    <source>
        <dbReference type="EMBL" id="KAK2718514.1"/>
    </source>
</evidence>
<evidence type="ECO:0000259" key="1">
    <source>
        <dbReference type="PROSITE" id="PS50878"/>
    </source>
</evidence>
<evidence type="ECO:0000313" key="3">
    <source>
        <dbReference type="Proteomes" id="UP001187531"/>
    </source>
</evidence>
<dbReference type="Proteomes" id="UP001187531">
    <property type="component" value="Unassembled WGS sequence"/>
</dbReference>
<name>A0AA88LA22_ARTSF</name>
<keyword evidence="3" id="KW-1185">Reference proteome</keyword>
<dbReference type="AlphaFoldDB" id="A0AA88LA22"/>
<dbReference type="GO" id="GO:0071897">
    <property type="term" value="P:DNA biosynthetic process"/>
    <property type="evidence" value="ECO:0007669"/>
    <property type="project" value="UniProtKB-ARBA"/>
</dbReference>
<dbReference type="InterPro" id="IPR043502">
    <property type="entry name" value="DNA/RNA_pol_sf"/>
</dbReference>
<accession>A0AA88LA22</accession>
<dbReference type="PANTHER" id="PTHR19446">
    <property type="entry name" value="REVERSE TRANSCRIPTASES"/>
    <property type="match status" value="1"/>
</dbReference>
<comment type="caution">
    <text evidence="2">The sequence shown here is derived from an EMBL/GenBank/DDBJ whole genome shotgun (WGS) entry which is preliminary data.</text>
</comment>
<proteinExistence type="predicted"/>
<dbReference type="InterPro" id="IPR000477">
    <property type="entry name" value="RT_dom"/>
</dbReference>
<dbReference type="EMBL" id="JAVRJZ010000009">
    <property type="protein sequence ID" value="KAK2718514.1"/>
    <property type="molecule type" value="Genomic_DNA"/>
</dbReference>
<feature type="domain" description="Reverse transcriptase" evidence="1">
    <location>
        <begin position="99"/>
        <end position="262"/>
    </location>
</feature>
<protein>
    <recommendedName>
        <fullName evidence="1">Reverse transcriptase domain-containing protein</fullName>
    </recommendedName>
</protein>
<organism evidence="2 3">
    <name type="scientific">Artemia franciscana</name>
    <name type="common">Brine shrimp</name>
    <name type="synonym">Artemia sanfranciscana</name>
    <dbReference type="NCBI Taxonomy" id="6661"/>
    <lineage>
        <taxon>Eukaryota</taxon>
        <taxon>Metazoa</taxon>
        <taxon>Ecdysozoa</taxon>
        <taxon>Arthropoda</taxon>
        <taxon>Crustacea</taxon>
        <taxon>Branchiopoda</taxon>
        <taxon>Anostraca</taxon>
        <taxon>Artemiidae</taxon>
        <taxon>Artemia</taxon>
    </lineage>
</organism>
<sequence>MSTKKMNKIEFVKHLYTKVLKFVKFEDDSEIIKELKAIARTDVAKKIRRNYFFVSVNDVLRAVRQLKVNKAPGLDGVSSNHLRNGSPLLIQHMQLFFQMCIDSATVPKSFCTGVVTNIPKKYIEQGAGKIAPLRTYIEVCVWVTSLGFEFGFRKHLSCAFAHRLLKRILAKADSLELSVHICSVDISSAFDSVIQSSVFRTLLDAGVNAHIAAMLSFWCSNSYIRVKLRLEKLNELVKLKRGLRQGSVLSLILLNTLTSKVK</sequence>
<dbReference type="SUPFAM" id="SSF56672">
    <property type="entry name" value="DNA/RNA polymerases"/>
    <property type="match status" value="1"/>
</dbReference>